<evidence type="ECO:0000313" key="1">
    <source>
        <dbReference type="EMBL" id="EDN80430.1"/>
    </source>
</evidence>
<name>A7BB57_9ACTO</name>
<keyword evidence="2" id="KW-1185">Reference proteome</keyword>
<sequence length="42" mass="4650">MRAKKFALLGLMVDASAKKFAQRTKNAPEMAFYGVPGEVYRG</sequence>
<proteinExistence type="predicted"/>
<organism evidence="1 2">
    <name type="scientific">Schaalia dentiphila ATCC 17982</name>
    <dbReference type="NCBI Taxonomy" id="411466"/>
    <lineage>
        <taxon>Bacteria</taxon>
        <taxon>Bacillati</taxon>
        <taxon>Actinomycetota</taxon>
        <taxon>Actinomycetes</taxon>
        <taxon>Actinomycetales</taxon>
        <taxon>Actinomycetaceae</taxon>
        <taxon>Schaalia</taxon>
        <taxon>Schaalia dentiphila</taxon>
    </lineage>
</organism>
<evidence type="ECO:0000313" key="2">
    <source>
        <dbReference type="Proteomes" id="UP000003553"/>
    </source>
</evidence>
<dbReference type="EMBL" id="AAYI02000004">
    <property type="protein sequence ID" value="EDN80430.1"/>
    <property type="molecule type" value="Genomic_DNA"/>
</dbReference>
<protein>
    <submittedName>
        <fullName evidence="1">Uncharacterized protein</fullName>
    </submittedName>
</protein>
<dbReference type="Proteomes" id="UP000003553">
    <property type="component" value="Unassembled WGS sequence"/>
</dbReference>
<reference evidence="1" key="1">
    <citation type="submission" date="2007-04" db="EMBL/GenBank/DDBJ databases">
        <authorList>
            <person name="Fulton L."/>
            <person name="Clifton S."/>
            <person name="Fulton B."/>
            <person name="Xu J."/>
            <person name="Minx P."/>
            <person name="Pepin K.H."/>
            <person name="Johnson M."/>
            <person name="Thiruvilangam P."/>
            <person name="Bhonagiri V."/>
            <person name="Nash W.E."/>
            <person name="Mardis E.R."/>
            <person name="Wilson R.K."/>
        </authorList>
    </citation>
    <scope>NUCLEOTIDE SEQUENCE [LARGE SCALE GENOMIC DNA]</scope>
    <source>
        <strain evidence="1">ATCC 17982</strain>
    </source>
</reference>
<comment type="caution">
    <text evidence="1">The sequence shown here is derived from an EMBL/GenBank/DDBJ whole genome shotgun (WGS) entry which is preliminary data.</text>
</comment>
<dbReference type="AlphaFoldDB" id="A7BB57"/>
<accession>A7BB57</accession>
<dbReference type="HOGENOM" id="CLU_3246074_0_0_11"/>
<dbReference type="eggNOG" id="ENOG5031IFP">
    <property type="taxonomic scope" value="Bacteria"/>
</dbReference>
<reference evidence="1" key="2">
    <citation type="submission" date="2015-05" db="EMBL/GenBank/DDBJ databases">
        <title>Draft genome sequence of Actinomyces odontolyticus (ATCC 17982).</title>
        <authorList>
            <person name="Sudarsanam P."/>
            <person name="Ley R."/>
            <person name="Guruge J."/>
            <person name="Turnbaugh P.J."/>
            <person name="Mahowald M."/>
            <person name="Liep D."/>
            <person name="Gordon J."/>
        </authorList>
    </citation>
    <scope>NUCLEOTIDE SEQUENCE</scope>
    <source>
        <strain evidence="1">ATCC 17982</strain>
    </source>
</reference>
<gene>
    <name evidence="1" type="ORF">ACTODO_00873</name>
</gene>